<dbReference type="InterPro" id="IPR049383">
    <property type="entry name" value="UbiD-like_N"/>
</dbReference>
<evidence type="ECO:0008006" key="5">
    <source>
        <dbReference type="Google" id="ProtNLM"/>
    </source>
</evidence>
<dbReference type="PANTHER" id="PTHR30108">
    <property type="entry name" value="3-OCTAPRENYL-4-HYDROXYBENZOATE CARBOXY-LYASE-RELATED"/>
    <property type="match status" value="1"/>
</dbReference>
<comment type="caution">
    <text evidence="4">The sequence shown here is derived from an EMBL/GenBank/DDBJ whole genome shotgun (WGS) entry which is preliminary data.</text>
</comment>
<name>X0S924_9ZZZZ</name>
<dbReference type="Pfam" id="PF01977">
    <property type="entry name" value="UbiD"/>
    <property type="match status" value="1"/>
</dbReference>
<dbReference type="AlphaFoldDB" id="X0S924"/>
<dbReference type="GO" id="GO:0005829">
    <property type="term" value="C:cytosol"/>
    <property type="evidence" value="ECO:0007669"/>
    <property type="project" value="TreeGrafter"/>
</dbReference>
<dbReference type="EMBL" id="BARS01006701">
    <property type="protein sequence ID" value="GAF72432.1"/>
    <property type="molecule type" value="Genomic_DNA"/>
</dbReference>
<evidence type="ECO:0000259" key="1">
    <source>
        <dbReference type="Pfam" id="PF01977"/>
    </source>
</evidence>
<evidence type="ECO:0000259" key="2">
    <source>
        <dbReference type="Pfam" id="PF20695"/>
    </source>
</evidence>
<sequence>DAGGQLKRIAAEVDPVLEVSAIADRVTKLPAAGDSPPPPTDPIHGRYGGHALLFENVTGSTMPVAINVFGSYERMRLALGVSSLEEVADRVRQLAKPDMPTTLMEKVKKLPQLARLASFGPKVVKRGMCQEVVHTNDADLLALPVIQCWPHDGEPGFGGKPVAIPDGDTPRGLKPVVRDEVAGTGRYITFAGVYTKDLDSATCNVGMYRVQVFDRKLAAVHWHVHHDGARHFRKYKARGEKMPLAIVLGGEPVLAYAATCPLPPDVSELMFAGFLNDGGIEMVPGKTIPMEVPAHAEIVIEGWVDVDQMLIEGPFGDHTGFYSLADHYPAVHVSAITHREHPVFPATIVGFPPQEDYYLGKATERIFLPLLQMLVPEIIDYDLPMFGAFHNCVFVKIRKEYPMQARKVIS</sequence>
<gene>
    <name evidence="4" type="ORF">S01H1_13011</name>
</gene>
<dbReference type="Pfam" id="PF20696">
    <property type="entry name" value="UbiD_C"/>
    <property type="match status" value="1"/>
</dbReference>
<dbReference type="GO" id="GO:0006744">
    <property type="term" value="P:ubiquinone biosynthetic process"/>
    <property type="evidence" value="ECO:0007669"/>
    <property type="project" value="TreeGrafter"/>
</dbReference>
<feature type="domain" description="3-octaprenyl-4-hydroxybenzoate carboxy-lyase-like Rift-related" evidence="1">
    <location>
        <begin position="184"/>
        <end position="351"/>
    </location>
</feature>
<dbReference type="GO" id="GO:0008694">
    <property type="term" value="F:4-hydroxy-3-polyprenylbenzoate decarboxylase activity"/>
    <property type="evidence" value="ECO:0007669"/>
    <property type="project" value="TreeGrafter"/>
</dbReference>
<organism evidence="4">
    <name type="scientific">marine sediment metagenome</name>
    <dbReference type="NCBI Taxonomy" id="412755"/>
    <lineage>
        <taxon>unclassified sequences</taxon>
        <taxon>metagenomes</taxon>
        <taxon>ecological metagenomes</taxon>
    </lineage>
</organism>
<feature type="domain" description="3-octaprenyl-4-hydroxybenzoate carboxy-lyase-like N-terminal" evidence="2">
    <location>
        <begin position="3"/>
        <end position="90"/>
    </location>
</feature>
<dbReference type="PANTHER" id="PTHR30108:SF17">
    <property type="entry name" value="FERULIC ACID DECARBOXYLASE 1"/>
    <property type="match status" value="1"/>
</dbReference>
<feature type="non-terminal residue" evidence="4">
    <location>
        <position position="410"/>
    </location>
</feature>
<proteinExistence type="predicted"/>
<dbReference type="InterPro" id="IPR002830">
    <property type="entry name" value="UbiD"/>
</dbReference>
<dbReference type="InterPro" id="IPR049381">
    <property type="entry name" value="UbiD-like_C"/>
</dbReference>
<feature type="domain" description="3-octaprenyl-4-hydroxybenzoate carboxy-lyase-like C-terminal" evidence="3">
    <location>
        <begin position="358"/>
        <end position="409"/>
    </location>
</feature>
<dbReference type="SUPFAM" id="SSF50475">
    <property type="entry name" value="FMN-binding split barrel"/>
    <property type="match status" value="1"/>
</dbReference>
<dbReference type="InterPro" id="IPR048304">
    <property type="entry name" value="UbiD_Rift_dom"/>
</dbReference>
<feature type="non-terminal residue" evidence="4">
    <location>
        <position position="1"/>
    </location>
</feature>
<evidence type="ECO:0000259" key="3">
    <source>
        <dbReference type="Pfam" id="PF20696"/>
    </source>
</evidence>
<dbReference type="SUPFAM" id="SSF143968">
    <property type="entry name" value="UbiD C-terminal domain-like"/>
    <property type="match status" value="1"/>
</dbReference>
<dbReference type="NCBIfam" id="TIGR00148">
    <property type="entry name" value="UbiD family decarboxylase"/>
    <property type="match status" value="1"/>
</dbReference>
<dbReference type="Pfam" id="PF20695">
    <property type="entry name" value="UbiD_N"/>
    <property type="match status" value="1"/>
</dbReference>
<protein>
    <recommendedName>
        <fullName evidence="5">UbiD family decarboxylase</fullName>
    </recommendedName>
</protein>
<reference evidence="4" key="1">
    <citation type="journal article" date="2014" name="Front. Microbiol.">
        <title>High frequency of phylogenetically diverse reductive dehalogenase-homologous genes in deep subseafloor sedimentary metagenomes.</title>
        <authorList>
            <person name="Kawai M."/>
            <person name="Futagami T."/>
            <person name="Toyoda A."/>
            <person name="Takaki Y."/>
            <person name="Nishi S."/>
            <person name="Hori S."/>
            <person name="Arai W."/>
            <person name="Tsubouchi T."/>
            <person name="Morono Y."/>
            <person name="Uchiyama I."/>
            <person name="Ito T."/>
            <person name="Fujiyama A."/>
            <person name="Inagaki F."/>
            <person name="Takami H."/>
        </authorList>
    </citation>
    <scope>NUCLEOTIDE SEQUENCE</scope>
    <source>
        <strain evidence="4">Expedition CK06-06</strain>
    </source>
</reference>
<dbReference type="Gene3D" id="3.40.1670.10">
    <property type="entry name" value="UbiD C-terminal domain-like"/>
    <property type="match status" value="1"/>
</dbReference>
<accession>X0S924</accession>
<evidence type="ECO:0000313" key="4">
    <source>
        <dbReference type="EMBL" id="GAF72432.1"/>
    </source>
</evidence>